<reference evidence="2" key="1">
    <citation type="submission" date="2020-07" db="EMBL/GenBank/DDBJ databases">
        <authorList>
            <person name="Nazaruddin N."/>
        </authorList>
    </citation>
    <scope>NUCLEOTIDE SEQUENCE</scope>
</reference>
<keyword evidence="3" id="KW-1185">Reference proteome</keyword>
<sequence>SEFDVRVKSATLKKQKASHEQDDNTDISLPRRQTGCTHANIIIKAKRKNSENRY</sequence>
<accession>A0A6V7HCG5</accession>
<protein>
    <submittedName>
        <fullName evidence="2">Uncharacterized protein</fullName>
    </submittedName>
</protein>
<dbReference type="EMBL" id="CAJDYZ010008960">
    <property type="protein sequence ID" value="CAD1476018.1"/>
    <property type="molecule type" value="Genomic_DNA"/>
</dbReference>
<comment type="caution">
    <text evidence="2">The sequence shown here is derived from an EMBL/GenBank/DDBJ whole genome shotgun (WGS) entry which is preliminary data.</text>
</comment>
<gene>
    <name evidence="2" type="ORF">MHI_LOCUS614097</name>
</gene>
<feature type="region of interest" description="Disordered" evidence="1">
    <location>
        <begin position="1"/>
        <end position="33"/>
    </location>
</feature>
<dbReference type="AlphaFoldDB" id="A0A6V7HCG5"/>
<name>A0A6V7HCG5_9HYME</name>
<feature type="non-terminal residue" evidence="2">
    <location>
        <position position="1"/>
    </location>
</feature>
<dbReference type="Proteomes" id="UP000752696">
    <property type="component" value="Unassembled WGS sequence"/>
</dbReference>
<evidence type="ECO:0000313" key="3">
    <source>
        <dbReference type="Proteomes" id="UP000752696"/>
    </source>
</evidence>
<evidence type="ECO:0000313" key="2">
    <source>
        <dbReference type="EMBL" id="CAD1476018.1"/>
    </source>
</evidence>
<organism evidence="2 3">
    <name type="scientific">Heterotrigona itama</name>
    <dbReference type="NCBI Taxonomy" id="395501"/>
    <lineage>
        <taxon>Eukaryota</taxon>
        <taxon>Metazoa</taxon>
        <taxon>Ecdysozoa</taxon>
        <taxon>Arthropoda</taxon>
        <taxon>Hexapoda</taxon>
        <taxon>Insecta</taxon>
        <taxon>Pterygota</taxon>
        <taxon>Neoptera</taxon>
        <taxon>Endopterygota</taxon>
        <taxon>Hymenoptera</taxon>
        <taxon>Apocrita</taxon>
        <taxon>Aculeata</taxon>
        <taxon>Apoidea</taxon>
        <taxon>Anthophila</taxon>
        <taxon>Apidae</taxon>
        <taxon>Heterotrigona</taxon>
    </lineage>
</organism>
<proteinExistence type="predicted"/>
<evidence type="ECO:0000256" key="1">
    <source>
        <dbReference type="SAM" id="MobiDB-lite"/>
    </source>
</evidence>